<evidence type="ECO:0000313" key="7">
    <source>
        <dbReference type="Proteomes" id="UP000541444"/>
    </source>
</evidence>
<dbReference type="GO" id="GO:0005634">
    <property type="term" value="C:nucleus"/>
    <property type="evidence" value="ECO:0007669"/>
    <property type="project" value="UniProtKB-SubCell"/>
</dbReference>
<evidence type="ECO:0000256" key="1">
    <source>
        <dbReference type="ARBA" id="ARBA00004123"/>
    </source>
</evidence>
<feature type="compositionally biased region" description="Basic and acidic residues" evidence="5">
    <location>
        <begin position="488"/>
        <end position="506"/>
    </location>
</feature>
<evidence type="ECO:0000256" key="3">
    <source>
        <dbReference type="ARBA" id="ARBA00022552"/>
    </source>
</evidence>
<reference evidence="6 7" key="1">
    <citation type="journal article" date="2020" name="IScience">
        <title>Genome Sequencing of the Endangered Kingdonia uniflora (Circaeasteraceae, Ranunculales) Reveals Potential Mechanisms of Evolutionary Specialization.</title>
        <authorList>
            <person name="Sun Y."/>
            <person name="Deng T."/>
            <person name="Zhang A."/>
            <person name="Moore M.J."/>
            <person name="Landis J.B."/>
            <person name="Lin N."/>
            <person name="Zhang H."/>
            <person name="Zhang X."/>
            <person name="Huang J."/>
            <person name="Zhang X."/>
            <person name="Sun H."/>
            <person name="Wang H."/>
        </authorList>
    </citation>
    <scope>NUCLEOTIDE SEQUENCE [LARGE SCALE GENOMIC DNA]</scope>
    <source>
        <strain evidence="6">TB1705</strain>
        <tissue evidence="6">Leaf</tissue>
    </source>
</reference>
<feature type="region of interest" description="Disordered" evidence="5">
    <location>
        <begin position="440"/>
        <end position="506"/>
    </location>
</feature>
<dbReference type="Proteomes" id="UP000541444">
    <property type="component" value="Unassembled WGS sequence"/>
</dbReference>
<organism evidence="6 7">
    <name type="scientific">Kingdonia uniflora</name>
    <dbReference type="NCBI Taxonomy" id="39325"/>
    <lineage>
        <taxon>Eukaryota</taxon>
        <taxon>Viridiplantae</taxon>
        <taxon>Streptophyta</taxon>
        <taxon>Embryophyta</taxon>
        <taxon>Tracheophyta</taxon>
        <taxon>Spermatophyta</taxon>
        <taxon>Magnoliopsida</taxon>
        <taxon>Ranunculales</taxon>
        <taxon>Circaeasteraceae</taxon>
        <taxon>Kingdonia</taxon>
    </lineage>
</organism>
<keyword evidence="3" id="KW-0698">rRNA processing</keyword>
<evidence type="ECO:0000256" key="5">
    <source>
        <dbReference type="SAM" id="MobiDB-lite"/>
    </source>
</evidence>
<sequence>MFGVYSALRSPRRSWAGRSLGCLVERWVESDESSVGWIPRWIEPVGEITGGVPSAPRWTEGTLICGSGPDRAREDTRDRAGIQDGRGVSRGFGRYSSRTTDQITGKVGRAGRPLRHGVAGMGESRTEGGAIGNDLWEFEKGKYKAWETGGGGGNTDDAKCIPEFVLTPKMSSLVLCSDTVVVVDSVTVAVRTNNVAILVCSHADVFSFGFGTYSFLKVRMVFGGLDYGRIRLRGILVGFEIAFECSTGGRRLRVGYYDTRLERHYNKNIFLRHLFSITFKGYDMGVNYHIAKVYLEELKLFLPIKLENFEVLLKPFFSVMGKSHDKVLMNKIKTYMFGRLVEHGNGYLEIEKVGDSDAKSSVEVEVYGPAALKLGFSVKFFELGSSTDCLQGSRKVLFSLHDDFLKLDKGAANSGVEVVSPEVNGDTNMDEVHELVPINGVEAKASDGPTDKTSKKKKKRKLEKDLANSGSNGSADKGFKKTKKGKKASGESKISKMKKNETRDSHALEVKEEMIGNSVLDNEESLSKDGEFVFNELVIYNLQMQFEKVAAEVGMDVDGGSSFGSPLTPVNGTLLKKRETTKISNGKKNSHGESVNENSDVGKSSETSVKKVRPQMNSNLVRRPHNLLPP</sequence>
<dbReference type="PANTHER" id="PTHR13026:SF0">
    <property type="entry name" value="RIBOSOMAL RNA PROCESSING 1B"/>
    <property type="match status" value="1"/>
</dbReference>
<name>A0A7J7MI05_9MAGN</name>
<dbReference type="Pfam" id="PF05997">
    <property type="entry name" value="Nop52"/>
    <property type="match status" value="1"/>
</dbReference>
<gene>
    <name evidence="6" type="ORF">GIB67_028296</name>
</gene>
<accession>A0A7J7MI05</accession>
<dbReference type="EMBL" id="JACGCM010001497">
    <property type="protein sequence ID" value="KAF6154404.1"/>
    <property type="molecule type" value="Genomic_DNA"/>
</dbReference>
<dbReference type="GO" id="GO:0030688">
    <property type="term" value="C:preribosome, small subunit precursor"/>
    <property type="evidence" value="ECO:0007669"/>
    <property type="project" value="InterPro"/>
</dbReference>
<comment type="similarity">
    <text evidence="2">Belongs to the RRP1 family.</text>
</comment>
<comment type="subcellular location">
    <subcellularLocation>
        <location evidence="1">Nucleus</location>
    </subcellularLocation>
</comment>
<evidence type="ECO:0000256" key="2">
    <source>
        <dbReference type="ARBA" id="ARBA00006374"/>
    </source>
</evidence>
<dbReference type="GO" id="GO:0006364">
    <property type="term" value="P:rRNA processing"/>
    <property type="evidence" value="ECO:0007669"/>
    <property type="project" value="UniProtKB-KW"/>
</dbReference>
<feature type="compositionally biased region" description="Polar residues" evidence="5">
    <location>
        <begin position="582"/>
        <end position="607"/>
    </location>
</feature>
<keyword evidence="4" id="KW-0539">Nucleus</keyword>
<dbReference type="OrthoDB" id="2019504at2759"/>
<proteinExistence type="inferred from homology"/>
<protein>
    <submittedName>
        <fullName evidence="6">Uncharacterized protein</fullName>
    </submittedName>
</protein>
<evidence type="ECO:0000256" key="4">
    <source>
        <dbReference type="ARBA" id="ARBA00023242"/>
    </source>
</evidence>
<feature type="region of interest" description="Disordered" evidence="5">
    <location>
        <begin position="567"/>
        <end position="630"/>
    </location>
</feature>
<evidence type="ECO:0000313" key="6">
    <source>
        <dbReference type="EMBL" id="KAF6154404.1"/>
    </source>
</evidence>
<keyword evidence="7" id="KW-1185">Reference proteome</keyword>
<dbReference type="AlphaFoldDB" id="A0A7J7MI05"/>
<dbReference type="PANTHER" id="PTHR13026">
    <property type="entry name" value="NNP-1 PROTEIN NOVEL NUCLEAR PROTEIN 1 NOP52"/>
    <property type="match status" value="1"/>
</dbReference>
<dbReference type="InterPro" id="IPR010301">
    <property type="entry name" value="RRP1"/>
</dbReference>
<comment type="caution">
    <text evidence="6">The sequence shown here is derived from an EMBL/GenBank/DDBJ whole genome shotgun (WGS) entry which is preliminary data.</text>
</comment>